<evidence type="ECO:0000313" key="9">
    <source>
        <dbReference type="Proteomes" id="UP001652642"/>
    </source>
</evidence>
<reference evidence="9" key="1">
    <citation type="submission" date="2025-05" db="UniProtKB">
        <authorList>
            <consortium name="RefSeq"/>
        </authorList>
    </citation>
    <scope>NUCLEOTIDE SEQUENCE [LARGE SCALE GENOMIC DNA]</scope>
</reference>
<dbReference type="PANTHER" id="PTHR14582:SF1">
    <property type="entry name" value="CENTROMERE PROTEIN O"/>
    <property type="match status" value="1"/>
</dbReference>
<dbReference type="GeneID" id="110089949"/>
<keyword evidence="8" id="KW-0175">Coiled coil</keyword>
<comment type="similarity">
    <text evidence="3">Belongs to the CENP-O/MCM21 family.</text>
</comment>
<dbReference type="RefSeq" id="XP_072842504.1">
    <property type="nucleotide sequence ID" value="XM_072986403.1"/>
</dbReference>
<evidence type="ECO:0000313" key="10">
    <source>
        <dbReference type="RefSeq" id="XP_072842504.1"/>
    </source>
</evidence>
<keyword evidence="5" id="KW-0158">Chromosome</keyword>
<accession>A0ABM5FAS1</accession>
<gene>
    <name evidence="10" type="primary">CENPO</name>
</gene>
<comment type="subcellular location">
    <subcellularLocation>
        <location evidence="2">Chromosome</location>
        <location evidence="2">Centromere</location>
    </subcellularLocation>
    <subcellularLocation>
        <location evidence="1">Nucleus</location>
    </subcellularLocation>
</comment>
<evidence type="ECO:0000256" key="4">
    <source>
        <dbReference type="ARBA" id="ARBA00016395"/>
    </source>
</evidence>
<dbReference type="InterPro" id="IPR018464">
    <property type="entry name" value="CENP-O"/>
</dbReference>
<dbReference type="Proteomes" id="UP001652642">
    <property type="component" value="Chromosome 1"/>
</dbReference>
<dbReference type="CDD" id="cd23836">
    <property type="entry name" value="DRWD-C_CENP-O"/>
    <property type="match status" value="1"/>
</dbReference>
<keyword evidence="7" id="KW-0137">Centromere</keyword>
<evidence type="ECO:0000256" key="3">
    <source>
        <dbReference type="ARBA" id="ARBA00007321"/>
    </source>
</evidence>
<reference evidence="10" key="2">
    <citation type="submission" date="2025-08" db="UniProtKB">
        <authorList>
            <consortium name="RefSeq"/>
        </authorList>
    </citation>
    <scope>IDENTIFICATION</scope>
</reference>
<evidence type="ECO:0000256" key="7">
    <source>
        <dbReference type="ARBA" id="ARBA00023328"/>
    </source>
</evidence>
<sequence>MGEAADAREDIFSHLEELEAGAHKVALKRGAARTRQEDVAWMKARVQELRRQRDELRAKVNMCRSLHVGSKEAIQSDLQTSQGTKASRQALLEWKIENAKGLLQVFRLTGLSGKLTKRGACLCISTAFEGTYLGAYYLDLLIQQPIQIQRHSVPSFIPLEQIAREHLQTDIRRFLSMLSEHLNAYDGRKFQVDQLQERFSAFLEGDVRGNSLYNLLEFNYGVRGGSRTFPFTARLTYGDPVSALPTEATVVCKEDAPSSSAEVAAAHSALFPTKPLHEIFSAITASTETLSNSVL</sequence>
<keyword evidence="6" id="KW-0539">Nucleus</keyword>
<dbReference type="CDD" id="cd23835">
    <property type="entry name" value="DRWD-N_CENP-O"/>
    <property type="match status" value="1"/>
</dbReference>
<protein>
    <recommendedName>
        <fullName evidence="4">Centromere protein O</fullName>
    </recommendedName>
</protein>
<evidence type="ECO:0000256" key="6">
    <source>
        <dbReference type="ARBA" id="ARBA00023242"/>
    </source>
</evidence>
<feature type="coiled-coil region" evidence="8">
    <location>
        <begin position="39"/>
        <end position="66"/>
    </location>
</feature>
<dbReference type="PANTHER" id="PTHR14582">
    <property type="entry name" value="INNER KINETOCHORE SUBUNIT MAL2"/>
    <property type="match status" value="1"/>
</dbReference>
<proteinExistence type="inferred from homology"/>
<organism evidence="9 10">
    <name type="scientific">Pogona vitticeps</name>
    <name type="common">central bearded dragon</name>
    <dbReference type="NCBI Taxonomy" id="103695"/>
    <lineage>
        <taxon>Eukaryota</taxon>
        <taxon>Metazoa</taxon>
        <taxon>Chordata</taxon>
        <taxon>Craniata</taxon>
        <taxon>Vertebrata</taxon>
        <taxon>Euteleostomi</taxon>
        <taxon>Lepidosauria</taxon>
        <taxon>Squamata</taxon>
        <taxon>Bifurcata</taxon>
        <taxon>Unidentata</taxon>
        <taxon>Episquamata</taxon>
        <taxon>Toxicofera</taxon>
        <taxon>Iguania</taxon>
        <taxon>Acrodonta</taxon>
        <taxon>Agamidae</taxon>
        <taxon>Amphibolurinae</taxon>
        <taxon>Pogona</taxon>
    </lineage>
</organism>
<keyword evidence="9" id="KW-1185">Reference proteome</keyword>
<evidence type="ECO:0000256" key="8">
    <source>
        <dbReference type="SAM" id="Coils"/>
    </source>
</evidence>
<evidence type="ECO:0000256" key="5">
    <source>
        <dbReference type="ARBA" id="ARBA00022454"/>
    </source>
</evidence>
<evidence type="ECO:0000256" key="2">
    <source>
        <dbReference type="ARBA" id="ARBA00004584"/>
    </source>
</evidence>
<dbReference type="Pfam" id="PF09496">
    <property type="entry name" value="CENP-O"/>
    <property type="match status" value="1"/>
</dbReference>
<name>A0ABM5FAS1_9SAUR</name>
<evidence type="ECO:0000256" key="1">
    <source>
        <dbReference type="ARBA" id="ARBA00004123"/>
    </source>
</evidence>